<dbReference type="GO" id="GO:0006629">
    <property type="term" value="P:lipid metabolic process"/>
    <property type="evidence" value="ECO:0007669"/>
    <property type="project" value="InterPro"/>
</dbReference>
<feature type="domain" description="GP-PDE" evidence="1">
    <location>
        <begin position="3"/>
        <end position="238"/>
    </location>
</feature>
<geneLocation type="plasmid" evidence="2">
    <name>p-HB236076</name>
</geneLocation>
<name>A0AB39HHX4_9VIBR</name>
<dbReference type="Gene3D" id="3.20.20.190">
    <property type="entry name" value="Phosphatidylinositol (PI) phosphodiesterase"/>
    <property type="match status" value="1"/>
</dbReference>
<dbReference type="AlphaFoldDB" id="A0AB39HHX4"/>
<sequence>MSTTVIGHRGSAGQYPENTLVSIQSALEQGCQWVEIDVQPTRDDYLVVCHDHTIDRCSNGQGRIDEFTLEELKGFDFGSWHAITPSPQTILTLEELLTFAHQQGLKVNIEVKIDRHNAKHVAQEVHRVLEAHDIPLHDIVLSSFNQEVLRHLAQLNADYPIGVLEEALSDQGKHLIQELNAFSCHLNYRHVKEEDIQWLKQHKVKAWCYTVNLAKDFSLLAQVDGIFTDWPARFIEID</sequence>
<dbReference type="SUPFAM" id="SSF51695">
    <property type="entry name" value="PLC-like phosphodiesterases"/>
    <property type="match status" value="1"/>
</dbReference>
<dbReference type="PROSITE" id="PS50007">
    <property type="entry name" value="PIPLC_X_DOMAIN"/>
    <property type="match status" value="1"/>
</dbReference>
<dbReference type="PANTHER" id="PTHR46211">
    <property type="entry name" value="GLYCEROPHOSPHORYL DIESTER PHOSPHODIESTERASE"/>
    <property type="match status" value="1"/>
</dbReference>
<dbReference type="PROSITE" id="PS51704">
    <property type="entry name" value="GP_PDE"/>
    <property type="match status" value="1"/>
</dbReference>
<dbReference type="InterPro" id="IPR017946">
    <property type="entry name" value="PLC-like_Pdiesterase_TIM-brl"/>
</dbReference>
<dbReference type="Pfam" id="PF03009">
    <property type="entry name" value="GDPD"/>
    <property type="match status" value="1"/>
</dbReference>
<dbReference type="RefSeq" id="WP_306099875.1">
    <property type="nucleotide sequence ID" value="NZ_CP162602.1"/>
</dbReference>
<organism evidence="2">
    <name type="scientific">Vibrio sp. HB236076</name>
    <dbReference type="NCBI Taxonomy" id="3232307"/>
    <lineage>
        <taxon>Bacteria</taxon>
        <taxon>Pseudomonadati</taxon>
        <taxon>Pseudomonadota</taxon>
        <taxon>Gammaproteobacteria</taxon>
        <taxon>Vibrionales</taxon>
        <taxon>Vibrionaceae</taxon>
        <taxon>Vibrio</taxon>
    </lineage>
</organism>
<dbReference type="PANTHER" id="PTHR46211:SF1">
    <property type="entry name" value="GLYCEROPHOSPHODIESTER PHOSPHODIESTERASE, CYTOPLASMIC"/>
    <property type="match status" value="1"/>
</dbReference>
<evidence type="ECO:0000259" key="1">
    <source>
        <dbReference type="PROSITE" id="PS51704"/>
    </source>
</evidence>
<dbReference type="GO" id="GO:0008081">
    <property type="term" value="F:phosphoric diester hydrolase activity"/>
    <property type="evidence" value="ECO:0007669"/>
    <property type="project" value="InterPro"/>
</dbReference>
<evidence type="ECO:0000313" key="2">
    <source>
        <dbReference type="EMBL" id="XDK26962.1"/>
    </source>
</evidence>
<proteinExistence type="predicted"/>
<dbReference type="EMBL" id="CP162602">
    <property type="protein sequence ID" value="XDK26962.1"/>
    <property type="molecule type" value="Genomic_DNA"/>
</dbReference>
<gene>
    <name evidence="2" type="ORF">AB0763_14375</name>
</gene>
<accession>A0AB39HHX4</accession>
<dbReference type="KEGG" id="vih:AB0763_14375"/>
<protein>
    <submittedName>
        <fullName evidence="2">Glycerophosphodiester phosphodiesterase</fullName>
    </submittedName>
</protein>
<dbReference type="InterPro" id="IPR030395">
    <property type="entry name" value="GP_PDE_dom"/>
</dbReference>
<keyword evidence="2" id="KW-0614">Plasmid</keyword>
<reference evidence="2" key="1">
    <citation type="submission" date="2024-07" db="EMBL/GenBank/DDBJ databases">
        <title>Genome Analysis of a Potential Novel Vibrio Species Secreting pH- and Thermo-stable Alginate Lyase and its Application in Producing Alginate Oligosaccharides.</title>
        <authorList>
            <person name="Huang H."/>
            <person name="Bao K."/>
        </authorList>
    </citation>
    <scope>NUCLEOTIDE SEQUENCE</scope>
    <source>
        <strain evidence="2">HB236076</strain>
        <plasmid evidence="2">p-HB236076</plasmid>
    </source>
</reference>